<dbReference type="CDD" id="cd12148">
    <property type="entry name" value="fungal_TF_MHR"/>
    <property type="match status" value="1"/>
</dbReference>
<dbReference type="PROSITE" id="PS50048">
    <property type="entry name" value="ZN2_CY6_FUNGAL_2"/>
    <property type="match status" value="1"/>
</dbReference>
<evidence type="ECO:0000313" key="4">
    <source>
        <dbReference type="EMBL" id="KAK3330184.1"/>
    </source>
</evidence>
<evidence type="ECO:0000256" key="2">
    <source>
        <dbReference type="SAM" id="MobiDB-lite"/>
    </source>
</evidence>
<dbReference type="Proteomes" id="UP001283341">
    <property type="component" value="Unassembled WGS sequence"/>
</dbReference>
<organism evidence="4 5">
    <name type="scientific">Apodospora peruviana</name>
    <dbReference type="NCBI Taxonomy" id="516989"/>
    <lineage>
        <taxon>Eukaryota</taxon>
        <taxon>Fungi</taxon>
        <taxon>Dikarya</taxon>
        <taxon>Ascomycota</taxon>
        <taxon>Pezizomycotina</taxon>
        <taxon>Sordariomycetes</taxon>
        <taxon>Sordariomycetidae</taxon>
        <taxon>Sordariales</taxon>
        <taxon>Lasiosphaeriaceae</taxon>
        <taxon>Apodospora</taxon>
    </lineage>
</organism>
<dbReference type="GO" id="GO:0008270">
    <property type="term" value="F:zinc ion binding"/>
    <property type="evidence" value="ECO:0007669"/>
    <property type="project" value="InterPro"/>
</dbReference>
<name>A0AAE0MGJ3_9PEZI</name>
<sequence>MSNFNPTPSPLPLPSTLSPVPVPQAPDPPFRRLLPASPGATPGEATARLRVSNTVSWASSNESPAATRPASPAPSNARKRRQATTAACGPCRKRKSKCDGHRPKCTTCRERNTDCSFDTNVTETHAQALKRKFNELQSQTSVYERLYDVLRGRSEQEANEVLQRIRRGADLESVLRQVNYGDVLLQLALVPEARYRYEFPCMSEMPTFLLRLDNPYLDSEVYACHLRAAPTSGRQQQLPSPANTTSPSPHFDEDILAPYSKPFHAVQLIEPWFNAVSPSHWTSVSTDDVLMRTLIHDYLLYECSWLAPFHKDYFLQDMANERHRFCSELLVNAVLAIATFYHRGLETRAEYWNPRNIGYQFLAEARRLFEIETAREKPRRCPNDPDWDHKVMDWELGRLAAIQSGPLMSLIYNYNGSDKIGWRYGVQACQMASEIQLFSPRKEFGCEMQNVRDYTAWQLYIFQGTHRYHCFRPPLIKEPPETPLPDPIAYPDWYGGELWVKYPLSRSRSPTHHGLTIKAKTELLTICIELASVAFEDSESHAGLPMDTIIGFYDRLVEWQANLPEPLTPRKIAMPHHMKLHMYYNSIMINLLQPIMMRDWSDGARSDRARPRKSPRDAYLDAKMFLETTIRLYYLRHGFEATDPFMLQFLISLTQLTIDTINADRHSPTVDESRATLLLTTKGLYDQGRSLYVVRAILCIQIGLMLPEDVERLRHFAKIEAGKEIYAPLVQPIHSDWVPYTVGHDENAEGLTSKIDNLALGRTSSQPR</sequence>
<dbReference type="InterPro" id="IPR036864">
    <property type="entry name" value="Zn2-C6_fun-type_DNA-bd_sf"/>
</dbReference>
<evidence type="ECO:0000259" key="3">
    <source>
        <dbReference type="PROSITE" id="PS50048"/>
    </source>
</evidence>
<dbReference type="Pfam" id="PF00172">
    <property type="entry name" value="Zn_clus"/>
    <property type="match status" value="1"/>
</dbReference>
<dbReference type="PANTHER" id="PTHR47256:SF1">
    <property type="entry name" value="ZN(II)2CYS6 TRANSCRIPTION FACTOR (EUROFUNG)"/>
    <property type="match status" value="1"/>
</dbReference>
<dbReference type="SMART" id="SM00066">
    <property type="entry name" value="GAL4"/>
    <property type="match status" value="1"/>
</dbReference>
<feature type="compositionally biased region" description="Polar residues" evidence="2">
    <location>
        <begin position="51"/>
        <end position="62"/>
    </location>
</feature>
<comment type="caution">
    <text evidence="4">The sequence shown here is derived from an EMBL/GenBank/DDBJ whole genome shotgun (WGS) entry which is preliminary data.</text>
</comment>
<accession>A0AAE0MGJ3</accession>
<protein>
    <recommendedName>
        <fullName evidence="3">Zn(2)-C6 fungal-type domain-containing protein</fullName>
    </recommendedName>
</protein>
<reference evidence="4" key="2">
    <citation type="submission" date="2023-06" db="EMBL/GenBank/DDBJ databases">
        <authorList>
            <consortium name="Lawrence Berkeley National Laboratory"/>
            <person name="Haridas S."/>
            <person name="Hensen N."/>
            <person name="Bonometti L."/>
            <person name="Westerberg I."/>
            <person name="Brannstrom I.O."/>
            <person name="Guillou S."/>
            <person name="Cros-Aarteil S."/>
            <person name="Calhoun S."/>
            <person name="Kuo A."/>
            <person name="Mondo S."/>
            <person name="Pangilinan J."/>
            <person name="Riley R."/>
            <person name="Labutti K."/>
            <person name="Andreopoulos B."/>
            <person name="Lipzen A."/>
            <person name="Chen C."/>
            <person name="Yanf M."/>
            <person name="Daum C."/>
            <person name="Ng V."/>
            <person name="Clum A."/>
            <person name="Steindorff A."/>
            <person name="Ohm R."/>
            <person name="Martin F."/>
            <person name="Silar P."/>
            <person name="Natvig D."/>
            <person name="Lalanne C."/>
            <person name="Gautier V."/>
            <person name="Ament-Velasquez S.L."/>
            <person name="Kruys A."/>
            <person name="Hutchinson M.I."/>
            <person name="Powell A.J."/>
            <person name="Barry K."/>
            <person name="Miller A.N."/>
            <person name="Grigoriev I.V."/>
            <person name="Debuchy R."/>
            <person name="Gladieux P."/>
            <person name="Thoren M.H."/>
            <person name="Johannesson H."/>
        </authorList>
    </citation>
    <scope>NUCLEOTIDE SEQUENCE</scope>
    <source>
        <strain evidence="4">CBS 118394</strain>
    </source>
</reference>
<gene>
    <name evidence="4" type="ORF">B0H66DRAFT_48791</name>
</gene>
<dbReference type="AlphaFoldDB" id="A0AAE0MGJ3"/>
<dbReference type="EMBL" id="JAUEDM010000001">
    <property type="protein sequence ID" value="KAK3330184.1"/>
    <property type="molecule type" value="Genomic_DNA"/>
</dbReference>
<dbReference type="SUPFAM" id="SSF57701">
    <property type="entry name" value="Zn2/Cys6 DNA-binding domain"/>
    <property type="match status" value="1"/>
</dbReference>
<evidence type="ECO:0000256" key="1">
    <source>
        <dbReference type="ARBA" id="ARBA00023242"/>
    </source>
</evidence>
<dbReference type="CDD" id="cd00067">
    <property type="entry name" value="GAL4"/>
    <property type="match status" value="1"/>
</dbReference>
<keyword evidence="5" id="KW-1185">Reference proteome</keyword>
<dbReference type="Gene3D" id="4.10.240.10">
    <property type="entry name" value="Zn(2)-C6 fungal-type DNA-binding domain"/>
    <property type="match status" value="1"/>
</dbReference>
<evidence type="ECO:0000313" key="5">
    <source>
        <dbReference type="Proteomes" id="UP001283341"/>
    </source>
</evidence>
<proteinExistence type="predicted"/>
<dbReference type="GO" id="GO:0000981">
    <property type="term" value="F:DNA-binding transcription factor activity, RNA polymerase II-specific"/>
    <property type="evidence" value="ECO:0007669"/>
    <property type="project" value="InterPro"/>
</dbReference>
<dbReference type="PANTHER" id="PTHR47256">
    <property type="entry name" value="ZN(II)2CYS6 TRANSCRIPTION FACTOR (EUROFUNG)-RELATED"/>
    <property type="match status" value="1"/>
</dbReference>
<feature type="compositionally biased region" description="Low complexity" evidence="2">
    <location>
        <begin position="63"/>
        <end position="76"/>
    </location>
</feature>
<dbReference type="InterPro" id="IPR001138">
    <property type="entry name" value="Zn2Cys6_DnaBD"/>
</dbReference>
<dbReference type="InterPro" id="IPR053187">
    <property type="entry name" value="Notoamide_regulator"/>
</dbReference>
<keyword evidence="1" id="KW-0539">Nucleus</keyword>
<dbReference type="PROSITE" id="PS00463">
    <property type="entry name" value="ZN2_CY6_FUNGAL_1"/>
    <property type="match status" value="1"/>
</dbReference>
<feature type="region of interest" description="Disordered" evidence="2">
    <location>
        <begin position="1"/>
        <end position="85"/>
    </location>
</feature>
<feature type="domain" description="Zn(2)-C6 fungal-type" evidence="3">
    <location>
        <begin position="87"/>
        <end position="117"/>
    </location>
</feature>
<reference evidence="4" key="1">
    <citation type="journal article" date="2023" name="Mol. Phylogenet. Evol.">
        <title>Genome-scale phylogeny and comparative genomics of the fungal order Sordariales.</title>
        <authorList>
            <person name="Hensen N."/>
            <person name="Bonometti L."/>
            <person name="Westerberg I."/>
            <person name="Brannstrom I.O."/>
            <person name="Guillou S."/>
            <person name="Cros-Aarteil S."/>
            <person name="Calhoun S."/>
            <person name="Haridas S."/>
            <person name="Kuo A."/>
            <person name="Mondo S."/>
            <person name="Pangilinan J."/>
            <person name="Riley R."/>
            <person name="LaButti K."/>
            <person name="Andreopoulos B."/>
            <person name="Lipzen A."/>
            <person name="Chen C."/>
            <person name="Yan M."/>
            <person name="Daum C."/>
            <person name="Ng V."/>
            <person name="Clum A."/>
            <person name="Steindorff A."/>
            <person name="Ohm R.A."/>
            <person name="Martin F."/>
            <person name="Silar P."/>
            <person name="Natvig D.O."/>
            <person name="Lalanne C."/>
            <person name="Gautier V."/>
            <person name="Ament-Velasquez S.L."/>
            <person name="Kruys A."/>
            <person name="Hutchinson M.I."/>
            <person name="Powell A.J."/>
            <person name="Barry K."/>
            <person name="Miller A.N."/>
            <person name="Grigoriev I.V."/>
            <person name="Debuchy R."/>
            <person name="Gladieux P."/>
            <person name="Hiltunen Thoren M."/>
            <person name="Johannesson H."/>
        </authorList>
    </citation>
    <scope>NUCLEOTIDE SEQUENCE</scope>
    <source>
        <strain evidence="4">CBS 118394</strain>
    </source>
</reference>